<gene>
    <name evidence="9" type="ORF">J2W48_001652</name>
</gene>
<dbReference type="SUPFAM" id="SSF64182">
    <property type="entry name" value="DHH phosphoesterases"/>
    <property type="match status" value="1"/>
</dbReference>
<dbReference type="PANTHER" id="PTHR30255:SF2">
    <property type="entry name" value="SINGLE-STRANDED-DNA-SPECIFIC EXONUCLEASE RECJ"/>
    <property type="match status" value="1"/>
</dbReference>
<dbReference type="Gene3D" id="3.90.1640.30">
    <property type="match status" value="1"/>
</dbReference>
<accession>A0ABU1Y674</accession>
<dbReference type="RefSeq" id="WP_310280198.1">
    <property type="nucleotide sequence ID" value="NZ_JAVDWQ010000004.1"/>
</dbReference>
<dbReference type="InterPro" id="IPR041122">
    <property type="entry name" value="RecJ_OB"/>
</dbReference>
<evidence type="ECO:0000313" key="9">
    <source>
        <dbReference type="EMBL" id="MDR7209714.1"/>
    </source>
</evidence>
<dbReference type="InterPro" id="IPR003156">
    <property type="entry name" value="DHHA1_dom"/>
</dbReference>
<evidence type="ECO:0000256" key="5">
    <source>
        <dbReference type="ARBA" id="ARBA00022839"/>
    </source>
</evidence>
<name>A0ABU1Y674_9FLAO</name>
<evidence type="ECO:0000256" key="4">
    <source>
        <dbReference type="ARBA" id="ARBA00022801"/>
    </source>
</evidence>
<reference evidence="9 10" key="1">
    <citation type="submission" date="2023-07" db="EMBL/GenBank/DDBJ databases">
        <title>Sorghum-associated microbial communities from plants grown in Nebraska, USA.</title>
        <authorList>
            <person name="Schachtman D."/>
        </authorList>
    </citation>
    <scope>NUCLEOTIDE SEQUENCE [LARGE SCALE GENOMIC DNA]</scope>
    <source>
        <strain evidence="9 10">4129</strain>
    </source>
</reference>
<comment type="similarity">
    <text evidence="1">Belongs to the RecJ family.</text>
</comment>
<feature type="domain" description="DDH" evidence="6">
    <location>
        <begin position="78"/>
        <end position="228"/>
    </location>
</feature>
<feature type="domain" description="DHHA1" evidence="7">
    <location>
        <begin position="349"/>
        <end position="438"/>
    </location>
</feature>
<evidence type="ECO:0000256" key="2">
    <source>
        <dbReference type="ARBA" id="ARBA00019841"/>
    </source>
</evidence>
<evidence type="ECO:0000259" key="8">
    <source>
        <dbReference type="Pfam" id="PF17768"/>
    </source>
</evidence>
<evidence type="ECO:0000313" key="10">
    <source>
        <dbReference type="Proteomes" id="UP001269081"/>
    </source>
</evidence>
<dbReference type="Proteomes" id="UP001269081">
    <property type="component" value="Unassembled WGS sequence"/>
</dbReference>
<dbReference type="NCBIfam" id="TIGR00644">
    <property type="entry name" value="recJ"/>
    <property type="match status" value="1"/>
</dbReference>
<evidence type="ECO:0000259" key="7">
    <source>
        <dbReference type="Pfam" id="PF02272"/>
    </source>
</evidence>
<protein>
    <recommendedName>
        <fullName evidence="2">Single-stranded-DNA-specific exonuclease RecJ</fullName>
    </recommendedName>
</protein>
<dbReference type="Pfam" id="PF17768">
    <property type="entry name" value="RecJ_OB"/>
    <property type="match status" value="1"/>
</dbReference>
<dbReference type="PANTHER" id="PTHR30255">
    <property type="entry name" value="SINGLE-STRANDED-DNA-SPECIFIC EXONUCLEASE RECJ"/>
    <property type="match status" value="1"/>
</dbReference>
<dbReference type="Pfam" id="PF02272">
    <property type="entry name" value="DHHA1"/>
    <property type="match status" value="1"/>
</dbReference>
<organism evidence="9 10">
    <name type="scientific">Flavobacterium piscis</name>
    <dbReference type="NCBI Taxonomy" id="1114874"/>
    <lineage>
        <taxon>Bacteria</taxon>
        <taxon>Pseudomonadati</taxon>
        <taxon>Bacteroidota</taxon>
        <taxon>Flavobacteriia</taxon>
        <taxon>Flavobacteriales</taxon>
        <taxon>Flavobacteriaceae</taxon>
        <taxon>Flavobacterium</taxon>
    </lineage>
</organism>
<keyword evidence="4 9" id="KW-0378">Hydrolase</keyword>
<dbReference type="InterPro" id="IPR038763">
    <property type="entry name" value="DHH_sf"/>
</dbReference>
<feature type="domain" description="RecJ OB" evidence="8">
    <location>
        <begin position="452"/>
        <end position="560"/>
    </location>
</feature>
<dbReference type="Pfam" id="PF01368">
    <property type="entry name" value="DHH"/>
    <property type="match status" value="1"/>
</dbReference>
<dbReference type="InterPro" id="IPR004610">
    <property type="entry name" value="RecJ"/>
</dbReference>
<dbReference type="Gene3D" id="3.10.310.30">
    <property type="match status" value="1"/>
</dbReference>
<keyword evidence="3" id="KW-0540">Nuclease</keyword>
<evidence type="ECO:0000256" key="1">
    <source>
        <dbReference type="ARBA" id="ARBA00005915"/>
    </source>
</evidence>
<dbReference type="GO" id="GO:0004527">
    <property type="term" value="F:exonuclease activity"/>
    <property type="evidence" value="ECO:0007669"/>
    <property type="project" value="UniProtKB-KW"/>
</dbReference>
<dbReference type="InterPro" id="IPR051673">
    <property type="entry name" value="SSDNA_exonuclease_RecJ"/>
</dbReference>
<proteinExistence type="inferred from homology"/>
<keyword evidence="5 9" id="KW-0269">Exonuclease</keyword>
<keyword evidence="10" id="KW-1185">Reference proteome</keyword>
<comment type="caution">
    <text evidence="9">The sequence shown here is derived from an EMBL/GenBank/DDBJ whole genome shotgun (WGS) entry which is preliminary data.</text>
</comment>
<dbReference type="InterPro" id="IPR001667">
    <property type="entry name" value="DDH_dom"/>
</dbReference>
<sequence length="566" mass="63954">MRWTIKSKPSEGKVKHLAAALNVEDFVATLLIQRGIETFEDAKNFFRPSLEHLHDPYLMKDMDKAVARIESAIENQENILVFGDYDVDGTTAVSLVSSYLKSHYPNIATYIPDRYDEGYGISFKGIDFAYDNGFSLIIALDCGIKSIDHIAYAKEKNIDFIICDHHRPGEFLPDAVAILDPKREDCSYPYDELCGCGVGFKLIQALGQNRNETIEDLVPYLDLVATAIAADIVPITGENRVLAYFGLQVINSEPRPGIKALVHQIKKKVLDITDVVFIISPRINAAGRIKHGNHAVELLTEFNFEQAQQFASEIEQYNSDRKDLDKRITKEAFQQIIENQEEERFSTVVFQEDWHKGVIGIVASRLIETYYRPTLVFTKSGEKYAASARSVKGFDVYNALDACAEHLEQFGGHMYAAGMTLKAENYVNFKDAFEKQVQETILPEMRTPEIEIDAEINFSDITPKLIRILKQFEPYGPQNMTPVFMSSNVKDTGYAKTLGADDEHLRLFVKQNNSEGLAAIGFGLGKKIALTENQKSFQLAYSLCENEWNDKISTQLMLKDIRTNEE</sequence>
<dbReference type="EMBL" id="JAVDWQ010000004">
    <property type="protein sequence ID" value="MDR7209714.1"/>
    <property type="molecule type" value="Genomic_DNA"/>
</dbReference>
<evidence type="ECO:0000256" key="3">
    <source>
        <dbReference type="ARBA" id="ARBA00022722"/>
    </source>
</evidence>
<evidence type="ECO:0000259" key="6">
    <source>
        <dbReference type="Pfam" id="PF01368"/>
    </source>
</evidence>